<proteinExistence type="predicted"/>
<evidence type="ECO:0000313" key="2">
    <source>
        <dbReference type="Proteomes" id="UP000034883"/>
    </source>
</evidence>
<dbReference type="KEGG" id="samy:DB32_002910"/>
<protein>
    <submittedName>
        <fullName evidence="1">Uncharacterized protein</fullName>
    </submittedName>
</protein>
<keyword evidence="2" id="KW-1185">Reference proteome</keyword>
<dbReference type="EMBL" id="CP011125">
    <property type="protein sequence ID" value="AKF05761.1"/>
    <property type="molecule type" value="Genomic_DNA"/>
</dbReference>
<sequence>MLALGACGEAPHDERDAGTLRDAALAEGGVNPSDAAAIDAGTITSDASSGGDAGGGACGSSVCDPRAPSSCGDGDAGVCALVDRVAECVQGVGDRREAETCASDDECAPALACFGVGASGEGVCARICCPADRGVCGDEREVDCRADAVLVTGVPTQWGRCGPPRACDVLAPERDCAPGEGCYIETDPARTVCRWAGEGGVGAPCVEARDCGPGFFCGGVPSRTCVRVCRIDDASSCPLEEGRCVAQAYSPPGSGVCVASASRM</sequence>
<accession>A0A0F6W2H5</accession>
<dbReference type="RefSeq" id="WP_053232993.1">
    <property type="nucleotide sequence ID" value="NZ_CP011125.1"/>
</dbReference>
<dbReference type="Proteomes" id="UP000034883">
    <property type="component" value="Chromosome"/>
</dbReference>
<name>A0A0F6W2H5_9BACT</name>
<evidence type="ECO:0000313" key="1">
    <source>
        <dbReference type="EMBL" id="AKF05761.1"/>
    </source>
</evidence>
<organism evidence="1 2">
    <name type="scientific">Sandaracinus amylolyticus</name>
    <dbReference type="NCBI Taxonomy" id="927083"/>
    <lineage>
        <taxon>Bacteria</taxon>
        <taxon>Pseudomonadati</taxon>
        <taxon>Myxococcota</taxon>
        <taxon>Polyangia</taxon>
        <taxon>Polyangiales</taxon>
        <taxon>Sandaracinaceae</taxon>
        <taxon>Sandaracinus</taxon>
    </lineage>
</organism>
<dbReference type="OrthoDB" id="5381007at2"/>
<gene>
    <name evidence="1" type="ORF">DB32_002910</name>
</gene>
<reference evidence="1 2" key="1">
    <citation type="submission" date="2015-03" db="EMBL/GenBank/DDBJ databases">
        <title>Genome assembly of Sandaracinus amylolyticus DSM 53668.</title>
        <authorList>
            <person name="Sharma G."/>
            <person name="Subramanian S."/>
        </authorList>
    </citation>
    <scope>NUCLEOTIDE SEQUENCE [LARGE SCALE GENOMIC DNA]</scope>
    <source>
        <strain evidence="1 2">DSM 53668</strain>
    </source>
</reference>
<dbReference type="AlphaFoldDB" id="A0A0F6W2H5"/>
<dbReference type="STRING" id="927083.DB32_002910"/>